<dbReference type="FunFam" id="3.40.50.620:FF:000075">
    <property type="entry name" value="Isoleucine--tRNA ligase"/>
    <property type="match status" value="1"/>
</dbReference>
<dbReference type="GO" id="GO:0005737">
    <property type="term" value="C:cytoplasm"/>
    <property type="evidence" value="ECO:0007669"/>
    <property type="project" value="UniProtKB-SubCell"/>
</dbReference>
<evidence type="ECO:0000256" key="10">
    <source>
        <dbReference type="ARBA" id="ARBA00025217"/>
    </source>
</evidence>
<dbReference type="CDD" id="cd00818">
    <property type="entry name" value="IleRS_core"/>
    <property type="match status" value="1"/>
</dbReference>
<dbReference type="Pfam" id="PF00133">
    <property type="entry name" value="tRNA-synt_1"/>
    <property type="match status" value="1"/>
</dbReference>
<evidence type="ECO:0000256" key="2">
    <source>
        <dbReference type="ARBA" id="ARBA00022490"/>
    </source>
</evidence>
<dbReference type="GO" id="GO:0008270">
    <property type="term" value="F:zinc ion binding"/>
    <property type="evidence" value="ECO:0007669"/>
    <property type="project" value="UniProtKB-UniRule"/>
</dbReference>
<dbReference type="CDD" id="cd07961">
    <property type="entry name" value="Anticodon_Ia_Ile_ABEc"/>
    <property type="match status" value="1"/>
</dbReference>
<comment type="subunit">
    <text evidence="12">Monomer.</text>
</comment>
<comment type="domain">
    <text evidence="12">IleRS has two distinct active sites: one for aminoacylation and one for editing. The misactivated valine is translocated from the active site to the editing site, which sterically excludes the correctly activated isoleucine. The single editing site contains two valyl binding pockets, one specific for each substrate (Val-AMP or Val-tRNA(Ile)).</text>
</comment>
<proteinExistence type="inferred from homology"/>
<evidence type="ECO:0000259" key="14">
    <source>
        <dbReference type="Pfam" id="PF08264"/>
    </source>
</evidence>
<dbReference type="Proteomes" id="UP000055047">
    <property type="component" value="Unassembled WGS sequence"/>
</dbReference>
<evidence type="ECO:0000256" key="4">
    <source>
        <dbReference type="ARBA" id="ARBA00022723"/>
    </source>
</evidence>
<feature type="domain" description="Aminoacyl-tRNA synthetase class Ia" evidence="13">
    <location>
        <begin position="38"/>
        <end position="680"/>
    </location>
</feature>
<evidence type="ECO:0000313" key="15">
    <source>
        <dbReference type="EMBL" id="CEG20542.1"/>
    </source>
</evidence>
<dbReference type="GO" id="GO:0004822">
    <property type="term" value="F:isoleucine-tRNA ligase activity"/>
    <property type="evidence" value="ECO:0007669"/>
    <property type="project" value="UniProtKB-UniRule"/>
</dbReference>
<sequence>MVEKNNMLSSSGALVRKEVKYYPKVSGNPEFASIERDILEYWDKNKIFEKSVENKPKTRRFVFYDGPPFANGLPHYGHLLTGFIKDAVARYKSMRGFRVDRRFGWDCHGLPVEMLSEKELNVSGRTKIEEFGIEKFNAHCRNSIMRFTQKWKDYVTRQARWVDFDNGYKTMDKDFMESVMWAFYKLWDKGLVYESLRVVPYSWACQTPLSNFETKLDNAYREKVSKTIVAKFELRDKPSFIPPHIESCKILAWTTTPWTLVANFALAVNPEMSYVAASLGKEMLIFSEGYVEHFQHYCKRINQEYTEVCKLTGQDLVSLAYNPLFPYFADQKNAFRILGADFVTEGTGTGIVHIAPGFGEDDFILCQKHSVPSVDGNVSQLLSIICPIDDAGVYTAAISDFAGCHVFDATDKVIMYLKERGSWLETSTYTHSYPHCWRTDTPLIYRAMPSWYIEVTKLKERMMQLNKGVNWIPDNVRDGQFGKWLEGIRDWSISRNRFWGAPVPVWKSDDPKYPRIDVYGSIKKVLPDVRALEEDFGPIDDLHRPYIDDLVRPNPDDPSGKSMMRRVPDVLDCWFESGSMPFAQVHYPFENKELFEENFPADFITEYIAQTRGWFYTLFVLSTGIFDKHPFESCICHGVILDIQGQKLSKRLNNYLDPMEVFERFGADSLRFMLLSSSVSTGGDLLLDQDGQVIRDVLKNVVKPIWNSYSFFTVYANADKIRASVLDSFDGLNNIMDKYILHECMHLVQSVLSAMESIEGHDPYDIKLACTAIVQFSDKLNNWYIRRCRERFWATEKTQDKFDAYNTLYTVLYYFSRVIAPFLPFISEAIWLGLDFQQEESVHLSDFPAPNALQVQEEHVKNAENMQLVMDICSHALSLRNIHNLRIRQPLSSMKIHVYNCAALSSLPTEYKNVILSELNIKELVMCDNVQDVAFFDLKLNFPLLGKRIPEKIKEIIPLVKAGVWEILPSGELLLGSAKNEQYIFRADEFSMSLKVRNEYSCPIISSGQTVGIVTIDPELTKDLLLEGIARDIVRYIQQGRKQCDLDMLSLAKVCVYTCDSETYEAILKWEDFIKKQTLLSILEYSLRDSITDAKMEGYTKVTDEKDLSIFLQG</sequence>
<dbReference type="InterPro" id="IPR023586">
    <property type="entry name" value="Ile-tRNA-ligase_type2"/>
</dbReference>
<dbReference type="PANTHER" id="PTHR42780:SF1">
    <property type="entry name" value="ISOLEUCINE--TRNA LIGASE, CYTOPLASMIC"/>
    <property type="match status" value="1"/>
</dbReference>
<keyword evidence="9 12" id="KW-0030">Aminoacyl-tRNA synthetase</keyword>
<keyword evidence="6 12" id="KW-0862">Zinc</keyword>
<evidence type="ECO:0000256" key="11">
    <source>
        <dbReference type="ARBA" id="ARBA00048359"/>
    </source>
</evidence>
<feature type="binding site" evidence="12">
    <location>
        <position position="650"/>
    </location>
    <ligand>
        <name>ATP</name>
        <dbReference type="ChEBI" id="CHEBI:30616"/>
    </ligand>
</feature>
<feature type="domain" description="Methionyl/Valyl/Leucyl/Isoleucyl-tRNA synthetase anticodon-binding" evidence="14">
    <location>
        <begin position="737"/>
        <end position="892"/>
    </location>
</feature>
<dbReference type="HAMAP" id="MF_02003">
    <property type="entry name" value="Ile_tRNA_synth_type2"/>
    <property type="match status" value="1"/>
</dbReference>
<keyword evidence="5 12" id="KW-0547">Nucleotide-binding</keyword>
<dbReference type="InterPro" id="IPR009080">
    <property type="entry name" value="tRNAsynth_Ia_anticodon-bd"/>
</dbReference>
<evidence type="ECO:0000256" key="8">
    <source>
        <dbReference type="ARBA" id="ARBA00022917"/>
    </source>
</evidence>
<reference evidence="15 16" key="1">
    <citation type="submission" date="2014-09" db="EMBL/GenBank/DDBJ databases">
        <authorList>
            <person name="Loux Valentin"/>
            <person name="Dugat Thibaut"/>
        </authorList>
    </citation>
    <scope>NUCLEOTIDE SEQUENCE [LARGE SCALE GENOMIC DNA]</scope>
    <source>
        <strain evidence="15 16">BOV-10_179</strain>
    </source>
</reference>
<dbReference type="InterPro" id="IPR001412">
    <property type="entry name" value="aa-tRNA-synth_I_CS"/>
</dbReference>
<dbReference type="PROSITE" id="PS00178">
    <property type="entry name" value="AA_TRNA_LIGASE_I"/>
    <property type="match status" value="1"/>
</dbReference>
<dbReference type="FunFam" id="3.40.50.620:FF:000241">
    <property type="entry name" value="Isoleucine--tRNA ligase"/>
    <property type="match status" value="1"/>
</dbReference>
<comment type="cofactor">
    <cofactor evidence="12">
        <name>Zn(2+)</name>
        <dbReference type="ChEBI" id="CHEBI:29105"/>
    </cofactor>
</comment>
<evidence type="ECO:0000256" key="3">
    <source>
        <dbReference type="ARBA" id="ARBA00022598"/>
    </source>
</evidence>
<dbReference type="PANTHER" id="PTHR42780">
    <property type="entry name" value="SOLEUCYL-TRNA SYNTHETASE"/>
    <property type="match status" value="1"/>
</dbReference>
<dbReference type="AlphaFoldDB" id="A0A098EFG7"/>
<dbReference type="EMBL" id="CCXQ01000027">
    <property type="protein sequence ID" value="CEG20542.1"/>
    <property type="molecule type" value="Genomic_DNA"/>
</dbReference>
<dbReference type="GO" id="GO:0006428">
    <property type="term" value="P:isoleucyl-tRNA aminoacylation"/>
    <property type="evidence" value="ECO:0007669"/>
    <property type="project" value="UniProtKB-UniRule"/>
</dbReference>
<keyword evidence="8 12" id="KW-0648">Protein biosynthesis</keyword>
<keyword evidence="7 12" id="KW-0067">ATP-binding</keyword>
<evidence type="ECO:0000313" key="16">
    <source>
        <dbReference type="Proteomes" id="UP000055047"/>
    </source>
</evidence>
<dbReference type="Pfam" id="PF08264">
    <property type="entry name" value="Anticodon_1"/>
    <property type="match status" value="1"/>
</dbReference>
<dbReference type="GO" id="GO:0000049">
    <property type="term" value="F:tRNA binding"/>
    <property type="evidence" value="ECO:0007669"/>
    <property type="project" value="InterPro"/>
</dbReference>
<dbReference type="RefSeq" id="WP_230952697.1">
    <property type="nucleotide sequence ID" value="NZ_CCXQ01000027.1"/>
</dbReference>
<dbReference type="SUPFAM" id="SSF50677">
    <property type="entry name" value="ValRS/IleRS/LeuRS editing domain"/>
    <property type="match status" value="1"/>
</dbReference>
<dbReference type="InterPro" id="IPR033709">
    <property type="entry name" value="Anticodon_Ile_ABEc"/>
</dbReference>
<comment type="catalytic activity">
    <reaction evidence="11 12">
        <text>tRNA(Ile) + L-isoleucine + ATP = L-isoleucyl-tRNA(Ile) + AMP + diphosphate</text>
        <dbReference type="Rhea" id="RHEA:11060"/>
        <dbReference type="Rhea" id="RHEA-COMP:9666"/>
        <dbReference type="Rhea" id="RHEA-COMP:9695"/>
        <dbReference type="ChEBI" id="CHEBI:30616"/>
        <dbReference type="ChEBI" id="CHEBI:33019"/>
        <dbReference type="ChEBI" id="CHEBI:58045"/>
        <dbReference type="ChEBI" id="CHEBI:78442"/>
        <dbReference type="ChEBI" id="CHEBI:78528"/>
        <dbReference type="ChEBI" id="CHEBI:456215"/>
        <dbReference type="EC" id="6.1.1.5"/>
    </reaction>
</comment>
<dbReference type="NCBIfam" id="TIGR00392">
    <property type="entry name" value="ileS"/>
    <property type="match status" value="1"/>
</dbReference>
<comment type="subcellular location">
    <subcellularLocation>
        <location evidence="12">Cytoplasm</location>
    </subcellularLocation>
</comment>
<dbReference type="Pfam" id="PF19302">
    <property type="entry name" value="DUF5915"/>
    <property type="match status" value="1"/>
</dbReference>
<gene>
    <name evidence="12 15" type="primary">ileS</name>
    <name evidence="15" type="ORF">ANAPHAGO_00860</name>
</gene>
<evidence type="ECO:0000256" key="9">
    <source>
        <dbReference type="ARBA" id="ARBA00023146"/>
    </source>
</evidence>
<feature type="short sequence motif" description="'HIGH' region" evidence="12">
    <location>
        <begin position="68"/>
        <end position="78"/>
    </location>
</feature>
<comment type="function">
    <text evidence="10 12">Catalyzes the attachment of isoleucine to tRNA(Ile). As IleRS can inadvertently accommodate and process structurally similar amino acids such as valine, to avoid such errors it has two additional distinct tRNA(Ile)-dependent editing activities. One activity is designated as 'pretransfer' editing and involves the hydrolysis of activated Val-AMP. The other activity is designated 'posttransfer' editing and involves deacylation of mischarged Val-tRNA(Ile).</text>
</comment>
<evidence type="ECO:0000256" key="6">
    <source>
        <dbReference type="ARBA" id="ARBA00022833"/>
    </source>
</evidence>
<dbReference type="Gene3D" id="3.40.50.620">
    <property type="entry name" value="HUPs"/>
    <property type="match status" value="2"/>
</dbReference>
<dbReference type="GO" id="GO:0002161">
    <property type="term" value="F:aminoacyl-tRNA deacylase activity"/>
    <property type="evidence" value="ECO:0007669"/>
    <property type="project" value="InterPro"/>
</dbReference>
<protein>
    <recommendedName>
        <fullName evidence="12">Isoleucine--tRNA ligase</fullName>
        <ecNumber evidence="12">6.1.1.5</ecNumber>
    </recommendedName>
    <alternativeName>
        <fullName evidence="12">Isoleucyl-tRNA synthetase</fullName>
        <shortName evidence="12">IleRS</shortName>
    </alternativeName>
</protein>
<dbReference type="InterPro" id="IPR002301">
    <property type="entry name" value="Ile-tRNA-ligase"/>
</dbReference>
<dbReference type="PRINTS" id="PR00984">
    <property type="entry name" value="TRNASYNTHILE"/>
</dbReference>
<organism evidence="15 16">
    <name type="scientific">Anaplasma phagocytophilum</name>
    <name type="common">Ehrlichia phagocytophila</name>
    <dbReference type="NCBI Taxonomy" id="948"/>
    <lineage>
        <taxon>Bacteria</taxon>
        <taxon>Pseudomonadati</taxon>
        <taxon>Pseudomonadota</taxon>
        <taxon>Alphaproteobacteria</taxon>
        <taxon>Rickettsiales</taxon>
        <taxon>Anaplasmataceae</taxon>
        <taxon>Anaplasma</taxon>
        <taxon>phagocytophilum group</taxon>
    </lineage>
</organism>
<keyword evidence="4 12" id="KW-0479">Metal-binding</keyword>
<evidence type="ECO:0000259" key="13">
    <source>
        <dbReference type="Pfam" id="PF00133"/>
    </source>
</evidence>
<dbReference type="InterPro" id="IPR009008">
    <property type="entry name" value="Val/Leu/Ile-tRNA-synth_edit"/>
</dbReference>
<dbReference type="SUPFAM" id="SSF52374">
    <property type="entry name" value="Nucleotidylyl transferase"/>
    <property type="match status" value="1"/>
</dbReference>
<feature type="short sequence motif" description="'KMSKS' region" evidence="12">
    <location>
        <begin position="647"/>
        <end position="651"/>
    </location>
</feature>
<dbReference type="InterPro" id="IPR013155">
    <property type="entry name" value="M/V/L/I-tRNA-synth_anticd-bd"/>
</dbReference>
<dbReference type="EC" id="6.1.1.5" evidence="12"/>
<keyword evidence="3 12" id="KW-0436">Ligase</keyword>
<dbReference type="InterPro" id="IPR014729">
    <property type="entry name" value="Rossmann-like_a/b/a_fold"/>
</dbReference>
<name>A0A098EFG7_ANAPH</name>
<evidence type="ECO:0000256" key="1">
    <source>
        <dbReference type="ARBA" id="ARBA00007078"/>
    </source>
</evidence>
<accession>A0A098EFG7</accession>
<dbReference type="SUPFAM" id="SSF47323">
    <property type="entry name" value="Anticodon-binding domain of a subclass of class I aminoacyl-tRNA synthetases"/>
    <property type="match status" value="1"/>
</dbReference>
<dbReference type="InterPro" id="IPR002300">
    <property type="entry name" value="aa-tRNA-synth_Ia"/>
</dbReference>
<evidence type="ECO:0000256" key="5">
    <source>
        <dbReference type="ARBA" id="ARBA00022741"/>
    </source>
</evidence>
<keyword evidence="2 12" id="KW-0963">Cytoplasm</keyword>
<comment type="similarity">
    <text evidence="1 12">Belongs to the class-I aminoacyl-tRNA synthetase family. IleS type 2 subfamily.</text>
</comment>
<evidence type="ECO:0000256" key="12">
    <source>
        <dbReference type="HAMAP-Rule" id="MF_02003"/>
    </source>
</evidence>
<dbReference type="GO" id="GO:0005524">
    <property type="term" value="F:ATP binding"/>
    <property type="evidence" value="ECO:0007669"/>
    <property type="project" value="UniProtKB-UniRule"/>
</dbReference>
<evidence type="ECO:0000256" key="7">
    <source>
        <dbReference type="ARBA" id="ARBA00022840"/>
    </source>
</evidence>
<dbReference type="Gene3D" id="1.10.730.10">
    <property type="entry name" value="Isoleucyl-tRNA Synthetase, Domain 1"/>
    <property type="match status" value="1"/>
</dbReference>